<dbReference type="InterPro" id="IPR051504">
    <property type="entry name" value="Plant_metabolite_acyltrans"/>
</dbReference>
<protein>
    <submittedName>
        <fullName evidence="3">Malonyl-coenzyme:anthocyanin 5-O-glucoside-6'''-O-malonyltransferase</fullName>
    </submittedName>
</protein>
<proteinExistence type="predicted"/>
<evidence type="ECO:0000313" key="4">
    <source>
        <dbReference type="Proteomes" id="UP001293254"/>
    </source>
</evidence>
<evidence type="ECO:0000256" key="1">
    <source>
        <dbReference type="ARBA" id="ARBA00022679"/>
    </source>
</evidence>
<reference evidence="3" key="2">
    <citation type="journal article" date="2024" name="Plant">
        <title>Genomic evolution and insights into agronomic trait innovations of Sesamum species.</title>
        <authorList>
            <person name="Miao H."/>
            <person name="Wang L."/>
            <person name="Qu L."/>
            <person name="Liu H."/>
            <person name="Sun Y."/>
            <person name="Le M."/>
            <person name="Wang Q."/>
            <person name="Wei S."/>
            <person name="Zheng Y."/>
            <person name="Lin W."/>
            <person name="Duan Y."/>
            <person name="Cao H."/>
            <person name="Xiong S."/>
            <person name="Wang X."/>
            <person name="Wei L."/>
            <person name="Li C."/>
            <person name="Ma Q."/>
            <person name="Ju M."/>
            <person name="Zhao R."/>
            <person name="Li G."/>
            <person name="Mu C."/>
            <person name="Tian Q."/>
            <person name="Mei H."/>
            <person name="Zhang T."/>
            <person name="Gao T."/>
            <person name="Zhang H."/>
        </authorList>
    </citation>
    <scope>NUCLEOTIDE SEQUENCE</scope>
    <source>
        <strain evidence="3">3651</strain>
    </source>
</reference>
<dbReference type="GO" id="GO:0016747">
    <property type="term" value="F:acyltransferase activity, transferring groups other than amino-acyl groups"/>
    <property type="evidence" value="ECO:0007669"/>
    <property type="project" value="UniProtKB-ARBA"/>
</dbReference>
<organism evidence="3 4">
    <name type="scientific">Sesamum alatum</name>
    <dbReference type="NCBI Taxonomy" id="300844"/>
    <lineage>
        <taxon>Eukaryota</taxon>
        <taxon>Viridiplantae</taxon>
        <taxon>Streptophyta</taxon>
        <taxon>Embryophyta</taxon>
        <taxon>Tracheophyta</taxon>
        <taxon>Spermatophyta</taxon>
        <taxon>Magnoliopsida</taxon>
        <taxon>eudicotyledons</taxon>
        <taxon>Gunneridae</taxon>
        <taxon>Pentapetalae</taxon>
        <taxon>asterids</taxon>
        <taxon>lamiids</taxon>
        <taxon>Lamiales</taxon>
        <taxon>Pedaliaceae</taxon>
        <taxon>Sesamum</taxon>
    </lineage>
</organism>
<dbReference type="EMBL" id="JACGWO010000009">
    <property type="protein sequence ID" value="KAK4418750.1"/>
    <property type="molecule type" value="Genomic_DNA"/>
</dbReference>
<evidence type="ECO:0000313" key="3">
    <source>
        <dbReference type="EMBL" id="KAK4418750.1"/>
    </source>
</evidence>
<comment type="caution">
    <text evidence="3">The sequence shown here is derived from an EMBL/GenBank/DDBJ whole genome shotgun (WGS) entry which is preliminary data.</text>
</comment>
<dbReference type="SUPFAM" id="SSF52777">
    <property type="entry name" value="CoA-dependent acyltransferases"/>
    <property type="match status" value="1"/>
</dbReference>
<keyword evidence="4" id="KW-1185">Reference proteome</keyword>
<dbReference type="InterPro" id="IPR023213">
    <property type="entry name" value="CAT-like_dom_sf"/>
</dbReference>
<dbReference type="PANTHER" id="PTHR31625">
    <property type="match status" value="1"/>
</dbReference>
<dbReference type="AlphaFoldDB" id="A0AAE1XVF9"/>
<keyword evidence="2" id="KW-0012">Acyltransferase</keyword>
<evidence type="ECO:0000256" key="2">
    <source>
        <dbReference type="ARBA" id="ARBA00023315"/>
    </source>
</evidence>
<gene>
    <name evidence="3" type="ORF">Salat_2287800</name>
</gene>
<reference evidence="3" key="1">
    <citation type="submission" date="2020-06" db="EMBL/GenBank/DDBJ databases">
        <authorList>
            <person name="Li T."/>
            <person name="Hu X."/>
            <person name="Zhang T."/>
            <person name="Song X."/>
            <person name="Zhang H."/>
            <person name="Dai N."/>
            <person name="Sheng W."/>
            <person name="Hou X."/>
            <person name="Wei L."/>
        </authorList>
    </citation>
    <scope>NUCLEOTIDE SEQUENCE</scope>
    <source>
        <strain evidence="3">3651</strain>
        <tissue evidence="3">Leaf</tissue>
    </source>
</reference>
<name>A0AAE1XVF9_9LAMI</name>
<dbReference type="Gene3D" id="3.30.559.10">
    <property type="entry name" value="Chloramphenicol acetyltransferase-like domain"/>
    <property type="match status" value="3"/>
</dbReference>
<dbReference type="Pfam" id="PF02458">
    <property type="entry name" value="Transferase"/>
    <property type="match status" value="2"/>
</dbReference>
<accession>A0AAE1XVF9</accession>
<keyword evidence="1" id="KW-0808">Transferase</keyword>
<dbReference type="Proteomes" id="UP001293254">
    <property type="component" value="Unassembled WGS sequence"/>
</dbReference>
<sequence length="686" mass="75536">MLWRCTTHGCRRGASSLPLTFFDVIWVYFHPIQRLLFYPSTCSNTDFLEIIVPNLKKSLSQTLRNYLPLAGNLIQPMNSDIPEFRYVPGDSVSVTFAEASEDLDFDYLTGNQTRDSDEFYALAPDLPQPKTESESGFNIIPVLAIQVTLFPGTGICIGTVNHHAVGDASSIVGFIKAWSRAAKLGENQQLSAENQSRPFYDRSVIKDPSGRANIFWNQMGASPLPSFHSKLPTNRVRATYILRKNDIQMLKNLALAGEPGPIHLSSFTVTTAYVWSCLAKSAAESGEEVDDNEPEYFGFAVDTRHRLEPPVPATYFGNCVAFVVVETTHGLLRGSDGFVGAVKSVGELITNKANNKEEILRDADDWLVKYGPLMGKRIFGVAGSPKFDLYDTDFGWGRPNKYESVSIDRDGSISLCKSREFEGGLEIGVSLPRKKMDAFAAIFFEPLAENLINPLSSGYVWTCFAKSAAAAGEIGDDEPEYFCFVLDVRQRTDRVAMALAESRHAELKGDDGFPIAQTAPARVRSTKSYLKGRNIQQLTRRVAPESIATTTKRVTVHECCSIAPATAAGEAAEQSLPLTFFDILWLYVHPTQLAVSFAESSEDFDFDYLTGNQARDSDMFYALVPVLPEPRVESESGFQIMPLLAIQATLFPETGICIGITNHHAVGDASSIVGFIKAWGKSATFS</sequence>